<evidence type="ECO:0000313" key="3">
    <source>
        <dbReference type="Proteomes" id="UP000449710"/>
    </source>
</evidence>
<feature type="transmembrane region" description="Helical" evidence="1">
    <location>
        <begin position="109"/>
        <end position="128"/>
    </location>
</feature>
<feature type="transmembrane region" description="Helical" evidence="1">
    <location>
        <begin position="88"/>
        <end position="104"/>
    </location>
</feature>
<keyword evidence="3" id="KW-1185">Reference proteome</keyword>
<dbReference type="AlphaFoldDB" id="A0AA43XHM4"/>
<accession>A0AA43XHM4</accession>
<feature type="transmembrane region" description="Helical" evidence="1">
    <location>
        <begin position="140"/>
        <end position="159"/>
    </location>
</feature>
<dbReference type="RefSeq" id="WP_160718357.1">
    <property type="nucleotide sequence ID" value="NZ_SUMG01000001.1"/>
</dbReference>
<gene>
    <name evidence="2" type="ORF">ISALK_00925</name>
</gene>
<organism evidence="2 3">
    <name type="scientific">Isachenkonia alkalipeptolytica</name>
    <dbReference type="NCBI Taxonomy" id="2565777"/>
    <lineage>
        <taxon>Bacteria</taxon>
        <taxon>Bacillati</taxon>
        <taxon>Bacillota</taxon>
        <taxon>Clostridia</taxon>
        <taxon>Eubacteriales</taxon>
        <taxon>Clostridiaceae</taxon>
        <taxon>Isachenkonia</taxon>
    </lineage>
</organism>
<protein>
    <submittedName>
        <fullName evidence="2">Uncharacterized protein</fullName>
    </submittedName>
</protein>
<dbReference type="Proteomes" id="UP000449710">
    <property type="component" value="Unassembled WGS sequence"/>
</dbReference>
<feature type="transmembrane region" description="Helical" evidence="1">
    <location>
        <begin position="12"/>
        <end position="31"/>
    </location>
</feature>
<evidence type="ECO:0000256" key="1">
    <source>
        <dbReference type="SAM" id="Phobius"/>
    </source>
</evidence>
<evidence type="ECO:0000313" key="2">
    <source>
        <dbReference type="EMBL" id="NBG87053.1"/>
    </source>
</evidence>
<comment type="caution">
    <text evidence="2">The sequence shown here is derived from an EMBL/GenBank/DDBJ whole genome shotgun (WGS) entry which is preliminary data.</text>
</comment>
<reference evidence="2 3" key="1">
    <citation type="submission" date="2019-04" db="EMBL/GenBank/DDBJ databases">
        <title>Isachenkonia alkalipeptolytica gen. nov. sp. nov. a new anaerobic, alkiliphilic organothrophic bacterium capable to reduce synthesized ferrihydrite isolated from a soda lake.</title>
        <authorList>
            <person name="Toshchakov S.V."/>
            <person name="Zavarzina D.G."/>
            <person name="Zhilina T.N."/>
            <person name="Kostrikina N.A."/>
            <person name="Kublanov I.V."/>
        </authorList>
    </citation>
    <scope>NUCLEOTIDE SEQUENCE [LARGE SCALE GENOMIC DNA]</scope>
    <source>
        <strain evidence="2 3">Z-1701</strain>
    </source>
</reference>
<keyword evidence="1" id="KW-0472">Membrane</keyword>
<name>A0AA43XHM4_9CLOT</name>
<keyword evidence="1" id="KW-0812">Transmembrane</keyword>
<dbReference type="EMBL" id="SUMG01000001">
    <property type="protein sequence ID" value="NBG87053.1"/>
    <property type="molecule type" value="Genomic_DNA"/>
</dbReference>
<proteinExistence type="predicted"/>
<sequence>MDRTEILKKQNRVVVQLLWIAGFLAFLNNLLSVRDPIAGTLIIGVIGGLALIMSYLVYTNKMLHSVKYLGIAGIFITVFVFIEFTPGLLSYLTIYIALFILGIYQEQEVITIAGVLSIMVSSYAFFMHKEMIFHERYFDLLSLVSINFFILLACVLLIIQSQFGLRLQRDMKREHETPKK</sequence>
<feature type="transmembrane region" description="Helical" evidence="1">
    <location>
        <begin position="37"/>
        <end position="58"/>
    </location>
</feature>
<feature type="transmembrane region" description="Helical" evidence="1">
    <location>
        <begin position="65"/>
        <end position="82"/>
    </location>
</feature>
<keyword evidence="1" id="KW-1133">Transmembrane helix</keyword>